<evidence type="ECO:0000256" key="1">
    <source>
        <dbReference type="ARBA" id="ARBA00008306"/>
    </source>
</evidence>
<dbReference type="InterPro" id="IPR051624">
    <property type="entry name" value="RMD1/Sad1-interacting"/>
</dbReference>
<evidence type="ECO:0000313" key="4">
    <source>
        <dbReference type="Proteomes" id="UP000000591"/>
    </source>
</evidence>
<dbReference type="OMA" id="QGLYQTK"/>
<protein>
    <submittedName>
        <fullName evidence="3">AAL122Cp</fullName>
    </submittedName>
</protein>
<dbReference type="OrthoDB" id="242766at2759"/>
<accession>Q75F50</accession>
<dbReference type="RefSeq" id="NP_982420.1">
    <property type="nucleotide sequence ID" value="NM_207773.1"/>
</dbReference>
<dbReference type="AlphaFoldDB" id="Q75F50"/>
<sequence>MLGRFTRLLVATAQGYRYASNSASAKPIARSLRRSVLPDGPWKITEDKSHPLAHRVSKQMSIKPVTAITTSESYDLNKVIELLFQKGYQPVNLIPNEIVTFKYFYEGLQGDVMVIGQNGSVVSWGFDEASHKQHILPLIDGARTNPLPQSLYESEDLDYVEIESKEEWSQISSLVNVSGLEQSFIKEDLIVVDRTSGDKDMLDKAAFSSGISRSTMLAVLERNMEAHIESTRSFTELLSKGNRLNITEAEILKSTGRLFLMRGKLNLYSELIETPDLYWSEPTLETIYKQVSRNLDVPARISILNKKLDYATDESRALMSVLNEKKSTRLEWIIIYLITVEVCFELHHFYERFFGGKPDAHASLQE</sequence>
<dbReference type="PANTHER" id="PTHR16255">
    <property type="entry name" value="REQUIRED FOR MEIOTIC NUCLEAR DIVISION PROTEIN 1 HOMOLOG"/>
    <property type="match status" value="1"/>
</dbReference>
<dbReference type="EMBL" id="AE016814">
    <property type="protein sequence ID" value="AAS50244.1"/>
    <property type="molecule type" value="Genomic_DNA"/>
</dbReference>
<keyword evidence="4" id="KW-1185">Reference proteome</keyword>
<evidence type="ECO:0000313" key="3">
    <source>
        <dbReference type="EMBL" id="AAS50244.1"/>
    </source>
</evidence>
<dbReference type="Proteomes" id="UP000000591">
    <property type="component" value="Chromosome I"/>
</dbReference>
<gene>
    <name evidence="3" type="ORF">AGOS_AAL122C</name>
</gene>
<dbReference type="GeneID" id="4618564"/>
<proteinExistence type="inferred from homology"/>
<dbReference type="GO" id="GO:0005743">
    <property type="term" value="C:mitochondrial inner membrane"/>
    <property type="evidence" value="ECO:0007669"/>
    <property type="project" value="EnsemblFungi"/>
</dbReference>
<reference evidence="4" key="2">
    <citation type="journal article" date="2013" name="G3 (Bethesda)">
        <title>Genomes of Ashbya fungi isolated from insects reveal four mating-type loci, numerous translocations, lack of transposons, and distinct gene duplications.</title>
        <authorList>
            <person name="Dietrich F.S."/>
            <person name="Voegeli S."/>
            <person name="Kuo S."/>
            <person name="Philippsen P."/>
        </authorList>
    </citation>
    <scope>GENOME REANNOTATION</scope>
    <source>
        <strain evidence="4">ATCC 10895 / CBS 109.51 / FGSC 9923 / NRRL Y-1056</strain>
    </source>
</reference>
<dbReference type="HOGENOM" id="CLU_011220_0_0_1"/>
<organism evidence="3 4">
    <name type="scientific">Eremothecium gossypii (strain ATCC 10895 / CBS 109.51 / FGSC 9923 / NRRL Y-1056)</name>
    <name type="common">Yeast</name>
    <name type="synonym">Ashbya gossypii</name>
    <dbReference type="NCBI Taxonomy" id="284811"/>
    <lineage>
        <taxon>Eukaryota</taxon>
        <taxon>Fungi</taxon>
        <taxon>Dikarya</taxon>
        <taxon>Ascomycota</taxon>
        <taxon>Saccharomycotina</taxon>
        <taxon>Saccharomycetes</taxon>
        <taxon>Saccharomycetales</taxon>
        <taxon>Saccharomycetaceae</taxon>
        <taxon>Eremothecium</taxon>
    </lineage>
</organism>
<dbReference type="InterPro" id="IPR003734">
    <property type="entry name" value="DUF155"/>
</dbReference>
<dbReference type="FunCoup" id="Q75F50">
    <property type="interactions" value="84"/>
</dbReference>
<dbReference type="InParanoid" id="Q75F50"/>
<comment type="similarity">
    <text evidence="1">Belongs to the RMD1/sif2 family.</text>
</comment>
<name>Q75F50_EREGS</name>
<dbReference type="eggNOG" id="KOG2861">
    <property type="taxonomic scope" value="Eukaryota"/>
</dbReference>
<evidence type="ECO:0000259" key="2">
    <source>
        <dbReference type="Pfam" id="PF02582"/>
    </source>
</evidence>
<feature type="domain" description="DUF155" evidence="2">
    <location>
        <begin position="113"/>
        <end position="305"/>
    </location>
</feature>
<dbReference type="Pfam" id="PF02582">
    <property type="entry name" value="DUF155"/>
    <property type="match status" value="1"/>
</dbReference>
<reference evidence="3 4" key="1">
    <citation type="journal article" date="2004" name="Science">
        <title>The Ashbya gossypii genome as a tool for mapping the ancient Saccharomyces cerevisiae genome.</title>
        <authorList>
            <person name="Dietrich F.S."/>
            <person name="Voegeli S."/>
            <person name="Brachat S."/>
            <person name="Lerch A."/>
            <person name="Gates K."/>
            <person name="Steiner S."/>
            <person name="Mohr C."/>
            <person name="Pohlmann R."/>
            <person name="Luedi P."/>
            <person name="Choi S."/>
            <person name="Wing R.A."/>
            <person name="Flavier A."/>
            <person name="Gaffney T.D."/>
            <person name="Philippsen P."/>
        </authorList>
    </citation>
    <scope>NUCLEOTIDE SEQUENCE [LARGE SCALE GENOMIC DNA]</scope>
    <source>
        <strain evidence="4">ATCC 10895 / CBS 109.51 / FGSC 9923 / NRRL Y-1056</strain>
    </source>
</reference>
<dbReference type="GO" id="GO:0070131">
    <property type="term" value="P:positive regulation of mitochondrial translation"/>
    <property type="evidence" value="ECO:0000318"/>
    <property type="project" value="GO_Central"/>
</dbReference>
<dbReference type="KEGG" id="ago:AGOS_AAL122C"/>
<dbReference type="PANTHER" id="PTHR16255:SF1">
    <property type="entry name" value="REQUIRED FOR MEIOTIC NUCLEAR DIVISION PROTEIN 1 HOMOLOG"/>
    <property type="match status" value="1"/>
</dbReference>